<evidence type="ECO:0000256" key="4">
    <source>
        <dbReference type="ARBA" id="ARBA00022692"/>
    </source>
</evidence>
<dbReference type="NCBIfam" id="TIGR01297">
    <property type="entry name" value="CDF"/>
    <property type="match status" value="1"/>
</dbReference>
<dbReference type="EMBL" id="AUZY01000850">
    <property type="protein sequence ID" value="EQD77185.1"/>
    <property type="molecule type" value="Genomic_DNA"/>
</dbReference>
<feature type="transmembrane region" description="Helical" evidence="8">
    <location>
        <begin position="38"/>
        <end position="57"/>
    </location>
</feature>
<keyword evidence="4 8" id="KW-0812">Transmembrane</keyword>
<evidence type="ECO:0000256" key="5">
    <source>
        <dbReference type="ARBA" id="ARBA00022989"/>
    </source>
</evidence>
<evidence type="ECO:0000256" key="8">
    <source>
        <dbReference type="SAM" id="Phobius"/>
    </source>
</evidence>
<dbReference type="InterPro" id="IPR027470">
    <property type="entry name" value="Cation_efflux_CTD"/>
</dbReference>
<comment type="subcellular location">
    <subcellularLocation>
        <location evidence="1">Membrane</location>
        <topology evidence="1">Multi-pass membrane protein</topology>
    </subcellularLocation>
</comment>
<accession>T1D4F6</accession>
<sequence>MIAAAVNGLLMLALVAGLAILAVRRMLAVRPAPVTGWVVLATGLGGLLLNLIVFRILNGGGRSLNIRAALLHVLSDLLGSGAALVAGVVIVWTGWMPIDPILSLFIAGLILVSSVRLFGFVGRVLLEGVPHGLDVTRIGQNLAEVEGVRSIHDLHVWAVSTDQVALSAHVVVDRLEDWPLLLERLGEALERNFGIRHATFQPEPLVQKIPFPPRPWHHRAT</sequence>
<comment type="similarity">
    <text evidence="2">Belongs to the cation diffusion facilitator (CDF) transporter (TC 2.A.4) family. SLC30A subfamily.</text>
</comment>
<dbReference type="GO" id="GO:0005385">
    <property type="term" value="F:zinc ion transmembrane transporter activity"/>
    <property type="evidence" value="ECO:0007669"/>
    <property type="project" value="TreeGrafter"/>
</dbReference>
<comment type="caution">
    <text evidence="11">The sequence shown here is derived from an EMBL/GenBank/DDBJ whole genome shotgun (WGS) entry which is preliminary data.</text>
</comment>
<evidence type="ECO:0000259" key="9">
    <source>
        <dbReference type="Pfam" id="PF01545"/>
    </source>
</evidence>
<keyword evidence="7 8" id="KW-0472">Membrane</keyword>
<dbReference type="PANTHER" id="PTHR11562">
    <property type="entry name" value="CATION EFFLUX PROTEIN/ ZINC TRANSPORTER"/>
    <property type="match status" value="1"/>
</dbReference>
<evidence type="ECO:0000256" key="2">
    <source>
        <dbReference type="ARBA" id="ARBA00008873"/>
    </source>
</evidence>
<protein>
    <submittedName>
        <fullName evidence="11">Cation efflux protein</fullName>
    </submittedName>
</protein>
<feature type="transmembrane region" description="Helical" evidence="8">
    <location>
        <begin position="101"/>
        <end position="121"/>
    </location>
</feature>
<keyword evidence="3" id="KW-0813">Transport</keyword>
<evidence type="ECO:0000259" key="10">
    <source>
        <dbReference type="Pfam" id="PF16916"/>
    </source>
</evidence>
<dbReference type="SUPFAM" id="SSF161111">
    <property type="entry name" value="Cation efflux protein transmembrane domain-like"/>
    <property type="match status" value="1"/>
</dbReference>
<dbReference type="SUPFAM" id="SSF160240">
    <property type="entry name" value="Cation efflux protein cytoplasmic domain-like"/>
    <property type="match status" value="1"/>
</dbReference>
<dbReference type="InterPro" id="IPR027469">
    <property type="entry name" value="Cation_efflux_TMD_sf"/>
</dbReference>
<feature type="transmembrane region" description="Helical" evidence="8">
    <location>
        <begin position="69"/>
        <end position="95"/>
    </location>
</feature>
<dbReference type="InterPro" id="IPR036837">
    <property type="entry name" value="Cation_efflux_CTD_sf"/>
</dbReference>
<dbReference type="PANTHER" id="PTHR11562:SF17">
    <property type="entry name" value="RE54080P-RELATED"/>
    <property type="match status" value="1"/>
</dbReference>
<evidence type="ECO:0000256" key="3">
    <source>
        <dbReference type="ARBA" id="ARBA00022448"/>
    </source>
</evidence>
<evidence type="ECO:0000313" key="11">
    <source>
        <dbReference type="EMBL" id="EQD77185.1"/>
    </source>
</evidence>
<dbReference type="AlphaFoldDB" id="T1D4F6"/>
<keyword evidence="5 8" id="KW-1133">Transmembrane helix</keyword>
<feature type="domain" description="Cation efflux protein transmembrane" evidence="9">
    <location>
        <begin position="2"/>
        <end position="118"/>
    </location>
</feature>
<name>T1D4F6_9ZZZZ</name>
<dbReference type="InterPro" id="IPR002524">
    <property type="entry name" value="Cation_efflux"/>
</dbReference>
<reference evidence="11" key="1">
    <citation type="submission" date="2013-08" db="EMBL/GenBank/DDBJ databases">
        <authorList>
            <person name="Mendez C."/>
            <person name="Richter M."/>
            <person name="Ferrer M."/>
            <person name="Sanchez J."/>
        </authorList>
    </citation>
    <scope>NUCLEOTIDE SEQUENCE</scope>
</reference>
<organism evidence="11">
    <name type="scientific">mine drainage metagenome</name>
    <dbReference type="NCBI Taxonomy" id="410659"/>
    <lineage>
        <taxon>unclassified sequences</taxon>
        <taxon>metagenomes</taxon>
        <taxon>ecological metagenomes</taxon>
    </lineage>
</organism>
<dbReference type="Gene3D" id="1.20.1510.10">
    <property type="entry name" value="Cation efflux protein transmembrane domain"/>
    <property type="match status" value="1"/>
</dbReference>
<dbReference type="Pfam" id="PF01545">
    <property type="entry name" value="Cation_efflux"/>
    <property type="match status" value="1"/>
</dbReference>
<feature type="domain" description="Cation efflux protein cytoplasmic" evidence="10">
    <location>
        <begin position="131"/>
        <end position="204"/>
    </location>
</feature>
<dbReference type="InterPro" id="IPR050681">
    <property type="entry name" value="CDF/SLC30A"/>
</dbReference>
<gene>
    <name evidence="11" type="ORF">B1B_01199</name>
</gene>
<reference evidence="11" key="2">
    <citation type="journal article" date="2014" name="ISME J.">
        <title>Microbial stratification in low pH oxic and suboxic macroscopic growths along an acid mine drainage.</title>
        <authorList>
            <person name="Mendez-Garcia C."/>
            <person name="Mesa V."/>
            <person name="Sprenger R.R."/>
            <person name="Richter M."/>
            <person name="Diez M.S."/>
            <person name="Solano J."/>
            <person name="Bargiela R."/>
            <person name="Golyshina O.V."/>
            <person name="Manteca A."/>
            <person name="Ramos J.L."/>
            <person name="Gallego J.R."/>
            <person name="Llorente I."/>
            <person name="Martins Dos Santos V.A."/>
            <person name="Jensen O.N."/>
            <person name="Pelaez A.I."/>
            <person name="Sanchez J."/>
            <person name="Ferrer M."/>
        </authorList>
    </citation>
    <scope>NUCLEOTIDE SEQUENCE</scope>
</reference>
<dbReference type="GO" id="GO:0005886">
    <property type="term" value="C:plasma membrane"/>
    <property type="evidence" value="ECO:0007669"/>
    <property type="project" value="TreeGrafter"/>
</dbReference>
<proteinExistence type="inferred from homology"/>
<dbReference type="Pfam" id="PF16916">
    <property type="entry name" value="ZT_dimer"/>
    <property type="match status" value="1"/>
</dbReference>
<evidence type="ECO:0000256" key="1">
    <source>
        <dbReference type="ARBA" id="ARBA00004141"/>
    </source>
</evidence>
<dbReference type="InterPro" id="IPR058533">
    <property type="entry name" value="Cation_efflux_TM"/>
</dbReference>
<evidence type="ECO:0000256" key="7">
    <source>
        <dbReference type="ARBA" id="ARBA00023136"/>
    </source>
</evidence>
<keyword evidence="6" id="KW-0406">Ion transport</keyword>
<evidence type="ECO:0000256" key="6">
    <source>
        <dbReference type="ARBA" id="ARBA00023065"/>
    </source>
</evidence>